<dbReference type="InterPro" id="IPR002575">
    <property type="entry name" value="Aminoglycoside_PTrfase"/>
</dbReference>
<comment type="caution">
    <text evidence="2">The sequence shown here is derived from an EMBL/GenBank/DDBJ whole genome shotgun (WGS) entry which is preliminary data.</text>
</comment>
<evidence type="ECO:0000313" key="3">
    <source>
        <dbReference type="Proteomes" id="UP000753908"/>
    </source>
</evidence>
<evidence type="ECO:0000259" key="1">
    <source>
        <dbReference type="Pfam" id="PF01636"/>
    </source>
</evidence>
<accession>A0A951PKQ2</accession>
<dbReference type="InterPro" id="IPR011009">
    <property type="entry name" value="Kinase-like_dom_sf"/>
</dbReference>
<dbReference type="EMBL" id="JAHHIF010000012">
    <property type="protein sequence ID" value="MBW4545036.1"/>
    <property type="molecule type" value="Genomic_DNA"/>
</dbReference>
<organism evidence="2 3">
    <name type="scientific">Symplocastrum torsivum CPER-KK1</name>
    <dbReference type="NCBI Taxonomy" id="450513"/>
    <lineage>
        <taxon>Bacteria</taxon>
        <taxon>Bacillati</taxon>
        <taxon>Cyanobacteriota</taxon>
        <taxon>Cyanophyceae</taxon>
        <taxon>Oscillatoriophycideae</taxon>
        <taxon>Oscillatoriales</taxon>
        <taxon>Microcoleaceae</taxon>
        <taxon>Symplocastrum</taxon>
    </lineage>
</organism>
<reference evidence="2" key="1">
    <citation type="submission" date="2021-05" db="EMBL/GenBank/DDBJ databases">
        <authorList>
            <person name="Pietrasiak N."/>
            <person name="Ward R."/>
            <person name="Stajich J.E."/>
            <person name="Kurbessoian T."/>
        </authorList>
    </citation>
    <scope>NUCLEOTIDE SEQUENCE</scope>
    <source>
        <strain evidence="2">CPER-KK1</strain>
    </source>
</reference>
<evidence type="ECO:0000313" key="2">
    <source>
        <dbReference type="EMBL" id="MBW4545036.1"/>
    </source>
</evidence>
<protein>
    <recommendedName>
        <fullName evidence="1">Aminoglycoside phosphotransferase domain-containing protein</fullName>
    </recommendedName>
</protein>
<feature type="domain" description="Aminoglycoside phosphotransferase" evidence="1">
    <location>
        <begin position="147"/>
        <end position="217"/>
    </location>
</feature>
<name>A0A951PKQ2_9CYAN</name>
<reference evidence="2" key="2">
    <citation type="journal article" date="2022" name="Microbiol. Resour. Announc.">
        <title>Metagenome Sequencing to Explore Phylogenomics of Terrestrial Cyanobacteria.</title>
        <authorList>
            <person name="Ward R.D."/>
            <person name="Stajich J.E."/>
            <person name="Johansen J.R."/>
            <person name="Huntemann M."/>
            <person name="Clum A."/>
            <person name="Foster B."/>
            <person name="Foster B."/>
            <person name="Roux S."/>
            <person name="Palaniappan K."/>
            <person name="Varghese N."/>
            <person name="Mukherjee S."/>
            <person name="Reddy T.B.K."/>
            <person name="Daum C."/>
            <person name="Copeland A."/>
            <person name="Chen I.A."/>
            <person name="Ivanova N.N."/>
            <person name="Kyrpides N.C."/>
            <person name="Shapiro N."/>
            <person name="Eloe-Fadrosh E.A."/>
            <person name="Pietrasiak N."/>
        </authorList>
    </citation>
    <scope>NUCLEOTIDE SEQUENCE</scope>
    <source>
        <strain evidence="2">CPER-KK1</strain>
    </source>
</reference>
<dbReference type="AlphaFoldDB" id="A0A951PKQ2"/>
<proteinExistence type="predicted"/>
<dbReference type="SUPFAM" id="SSF56112">
    <property type="entry name" value="Protein kinase-like (PK-like)"/>
    <property type="match status" value="1"/>
</dbReference>
<dbReference type="Proteomes" id="UP000753908">
    <property type="component" value="Unassembled WGS sequence"/>
</dbReference>
<dbReference type="Gene3D" id="3.90.1200.10">
    <property type="match status" value="1"/>
</dbReference>
<gene>
    <name evidence="2" type="ORF">KME25_11400</name>
</gene>
<dbReference type="Pfam" id="PF01636">
    <property type="entry name" value="APH"/>
    <property type="match status" value="1"/>
</dbReference>
<sequence>MLLSKYVDSSLERLLPFDFASWLDSICEFLGEPLAKAVVVWPPQRNRGRVYVHLLGPDTKPLAFIKLSLNAYNDQLLLAEANALVELEAIGLHKFRIPSVLQVGSFENHSYLIFQPLPVDAKPVNASWDTFPYQCIREYAGPDQLLYGEQLRELVWWQRFWEVTQAESAFAQEVRHLQELPLRVCRVHGDLTGANIAWVDGQLWIFDWEESCTQAPHMTDEIAFFFGLNQRQFLSNPLLGLRALTARYLSQSSQEHRWNVVMALAFLHGAKMSVATALVSHWDKLE</sequence>